<dbReference type="OrthoDB" id="7628780at2"/>
<dbReference type="eggNOG" id="ENOG5033XFA">
    <property type="taxonomic scope" value="Bacteria"/>
</dbReference>
<sequence length="546" mass="58083" precursor="true">MSRSLALPALPLAALLLLSTLTSAALAQAGQPDPGFSILAQPSGITEPTPDENTPDTSNERYTVIGPHLGRDAYLALRGSENDQVLRTRWQIERSSLDGEPLDGEQREIVIGDGYVTETGTAERVIQDFITARTLTRVPALDGPVMRSAPIVSHVHRQMNTFAYYTEGGTLDSVTGPGGTSFDRFWIEAAMGVRLARADLVSTITEAGTTEVRRTAEGQPVFSHVDDGLGAGQPAALFRGWLQHAVPVHPDALATLTDEAGIPERFSFLVYSPSSPDGRRETWTRLSSHEDEASFPWPEGLEPARADTYQIDDPAIRALLQTGLDAASQPSAAPAAEDFLAAADAAQRRADPSGAYLALYQISHHQGPCGSDTPSPVCNRMSQVTAAGIGNTTFETLMSGISRMQSDRVAALTILREHLHRDGFDGAAANLLAAQALAAVRSSQPETLPDMDLASLFAASASNDPYAPMAFWHGGRYAASQGDVETAWLLFDIARALPASHSLPPSVEAIAMSEQLQTLAPGFFVTTASPAAQTVADEETVGSDEN</sequence>
<keyword evidence="4" id="KW-1185">Reference proteome</keyword>
<accession>Q0ASA8</accession>
<dbReference type="KEGG" id="mmr:Mmar10_0536"/>
<evidence type="ECO:0008006" key="5">
    <source>
        <dbReference type="Google" id="ProtNLM"/>
    </source>
</evidence>
<evidence type="ECO:0000256" key="1">
    <source>
        <dbReference type="SAM" id="MobiDB-lite"/>
    </source>
</evidence>
<dbReference type="STRING" id="394221.Mmar10_0536"/>
<dbReference type="EMBL" id="CP000449">
    <property type="protein sequence ID" value="ABI64829.1"/>
    <property type="molecule type" value="Genomic_DNA"/>
</dbReference>
<name>Q0ASA8_MARMM</name>
<gene>
    <name evidence="3" type="ordered locus">Mmar10_0536</name>
</gene>
<protein>
    <recommendedName>
        <fullName evidence="5">Lipoprotein</fullName>
    </recommendedName>
</protein>
<dbReference type="HOGENOM" id="CLU_498567_0_0_5"/>
<organism evidence="3 4">
    <name type="scientific">Maricaulis maris (strain MCS10)</name>
    <name type="common">Caulobacter maris</name>
    <dbReference type="NCBI Taxonomy" id="394221"/>
    <lineage>
        <taxon>Bacteria</taxon>
        <taxon>Pseudomonadati</taxon>
        <taxon>Pseudomonadota</taxon>
        <taxon>Alphaproteobacteria</taxon>
        <taxon>Maricaulales</taxon>
        <taxon>Maricaulaceae</taxon>
        <taxon>Maricaulis</taxon>
    </lineage>
</organism>
<dbReference type="Proteomes" id="UP000001964">
    <property type="component" value="Chromosome"/>
</dbReference>
<keyword evidence="2" id="KW-0732">Signal</keyword>
<evidence type="ECO:0000313" key="4">
    <source>
        <dbReference type="Proteomes" id="UP000001964"/>
    </source>
</evidence>
<dbReference type="AlphaFoldDB" id="Q0ASA8"/>
<feature type="region of interest" description="Disordered" evidence="1">
    <location>
        <begin position="35"/>
        <end position="58"/>
    </location>
</feature>
<evidence type="ECO:0000313" key="3">
    <source>
        <dbReference type="EMBL" id="ABI64829.1"/>
    </source>
</evidence>
<evidence type="ECO:0000256" key="2">
    <source>
        <dbReference type="SAM" id="SignalP"/>
    </source>
</evidence>
<feature type="chain" id="PRO_5004168674" description="Lipoprotein" evidence="2">
    <location>
        <begin position="28"/>
        <end position="546"/>
    </location>
</feature>
<dbReference type="RefSeq" id="WP_011642476.1">
    <property type="nucleotide sequence ID" value="NC_008347.1"/>
</dbReference>
<reference evidence="3 4" key="1">
    <citation type="submission" date="2006-08" db="EMBL/GenBank/DDBJ databases">
        <title>Complete sequence of Maricaulis maris MCS10.</title>
        <authorList>
            <consortium name="US DOE Joint Genome Institute"/>
            <person name="Copeland A."/>
            <person name="Lucas S."/>
            <person name="Lapidus A."/>
            <person name="Barry K."/>
            <person name="Detter J.C."/>
            <person name="Glavina del Rio T."/>
            <person name="Hammon N."/>
            <person name="Israni S."/>
            <person name="Dalin E."/>
            <person name="Tice H."/>
            <person name="Pitluck S."/>
            <person name="Saunders E."/>
            <person name="Brettin T."/>
            <person name="Bruce D."/>
            <person name="Han C."/>
            <person name="Tapia R."/>
            <person name="Gilna P."/>
            <person name="Schmutz J."/>
            <person name="Larimer F."/>
            <person name="Land M."/>
            <person name="Hauser L."/>
            <person name="Kyrpides N."/>
            <person name="Mikhailova N."/>
            <person name="Viollier P."/>
            <person name="Stephens C."/>
            <person name="Richardson P."/>
        </authorList>
    </citation>
    <scope>NUCLEOTIDE SEQUENCE [LARGE SCALE GENOMIC DNA]</scope>
    <source>
        <strain evidence="3 4">MCS10</strain>
    </source>
</reference>
<feature type="signal peptide" evidence="2">
    <location>
        <begin position="1"/>
        <end position="27"/>
    </location>
</feature>
<proteinExistence type="predicted"/>